<gene>
    <name evidence="1" type="ORF">HaLaN_27419</name>
</gene>
<keyword evidence="2" id="KW-1185">Reference proteome</keyword>
<sequence>MARLAPCSRADQCSSALCANTTRVQAGLTLPLCAECLATVACGASSYCAGDADLSSLLSITTSPAAPPPTNLYSCQPATGACFPAQITSASCQASGSWPAWLLTATANYADLANLAPPTMHLGVGAGTINAMAAFPLPFMQLSLASLITTSGRTLACSAQTIHSSEAISDAPPASSQVPASAWQSVSAIASALPHIDAVSRKHSVYVLGFTDLATAGSLPSALASLISPGQALRNQLQAAGIAARVAVAVSPCASSLAMGLAIQGAPNLFVSFPDPWRGVKVLMWDPAVPTATATFLPTPPPAGMEACLHTLVHLTLVRGHKHPLPVQR</sequence>
<feature type="non-terminal residue" evidence="1">
    <location>
        <position position="329"/>
    </location>
</feature>
<proteinExistence type="predicted"/>
<reference evidence="1 2" key="1">
    <citation type="submission" date="2020-02" db="EMBL/GenBank/DDBJ databases">
        <title>Draft genome sequence of Haematococcus lacustris strain NIES-144.</title>
        <authorList>
            <person name="Morimoto D."/>
            <person name="Nakagawa S."/>
            <person name="Yoshida T."/>
            <person name="Sawayama S."/>
        </authorList>
    </citation>
    <scope>NUCLEOTIDE SEQUENCE [LARGE SCALE GENOMIC DNA]</scope>
    <source>
        <strain evidence="1 2">NIES-144</strain>
    </source>
</reference>
<dbReference type="EMBL" id="BLLF01004072">
    <property type="protein sequence ID" value="GFH28861.1"/>
    <property type="molecule type" value="Genomic_DNA"/>
</dbReference>
<dbReference type="AlphaFoldDB" id="A0A6A0A8T9"/>
<evidence type="ECO:0000313" key="2">
    <source>
        <dbReference type="Proteomes" id="UP000485058"/>
    </source>
</evidence>
<protein>
    <submittedName>
        <fullName evidence="1">Uncharacterized protein</fullName>
    </submittedName>
</protein>
<comment type="caution">
    <text evidence="1">The sequence shown here is derived from an EMBL/GenBank/DDBJ whole genome shotgun (WGS) entry which is preliminary data.</text>
</comment>
<dbReference type="Proteomes" id="UP000485058">
    <property type="component" value="Unassembled WGS sequence"/>
</dbReference>
<name>A0A6A0A8T9_HAELA</name>
<accession>A0A6A0A8T9</accession>
<evidence type="ECO:0000313" key="1">
    <source>
        <dbReference type="EMBL" id="GFH28861.1"/>
    </source>
</evidence>
<organism evidence="1 2">
    <name type="scientific">Haematococcus lacustris</name>
    <name type="common">Green alga</name>
    <name type="synonym">Haematococcus pluvialis</name>
    <dbReference type="NCBI Taxonomy" id="44745"/>
    <lineage>
        <taxon>Eukaryota</taxon>
        <taxon>Viridiplantae</taxon>
        <taxon>Chlorophyta</taxon>
        <taxon>core chlorophytes</taxon>
        <taxon>Chlorophyceae</taxon>
        <taxon>CS clade</taxon>
        <taxon>Chlamydomonadales</taxon>
        <taxon>Haematococcaceae</taxon>
        <taxon>Haematococcus</taxon>
    </lineage>
</organism>